<organism evidence="14 15">
    <name type="scientific">Alkalicaulis satelles</name>
    <dbReference type="NCBI Taxonomy" id="2609175"/>
    <lineage>
        <taxon>Bacteria</taxon>
        <taxon>Pseudomonadati</taxon>
        <taxon>Pseudomonadota</taxon>
        <taxon>Alphaproteobacteria</taxon>
        <taxon>Maricaulales</taxon>
        <taxon>Maricaulaceae</taxon>
        <taxon>Alkalicaulis</taxon>
    </lineage>
</organism>
<dbReference type="EC" id="2.1.1.63" evidence="10"/>
<dbReference type="GO" id="GO:0006307">
    <property type="term" value="P:DNA alkylation repair"/>
    <property type="evidence" value="ECO:0007669"/>
    <property type="project" value="UniProtKB-UniRule"/>
</dbReference>
<dbReference type="RefSeq" id="WP_150021721.1">
    <property type="nucleotide sequence ID" value="NZ_VWOJ01000001.1"/>
</dbReference>
<dbReference type="SUPFAM" id="SSF53155">
    <property type="entry name" value="Methylated DNA-protein cysteine methyltransferase domain"/>
    <property type="match status" value="1"/>
</dbReference>
<evidence type="ECO:0000256" key="4">
    <source>
        <dbReference type="ARBA" id="ARBA00022603"/>
    </source>
</evidence>
<keyword evidence="7" id="KW-0010">Activator</keyword>
<sequence>MKNVLPSDAELYEALIAREVRWDGRAFVGVTSTGIFCRLTCPARKPKRENCRFLDSAAACLEAGFRPCRRCKPLEHGMEPLVASLVQALEADPGRRWRESDLIALGHDPSTVRRAFRRQLGLTFLELARLRRVQEGLSALGGGDSVIGAQLTANYESASGFRAAMARFLGLAPGAFRTDASLQATPIPTPLGTMIAVCDTDRLHLLEFMDRRALAGELQRLANSSPDGLGCSRRPIHDLIEMELNAYFAGEAVSFKTPLALHGGPFEREVWRHLQDIPRGETRSYGQIASAMGRPGASRAVARANGLNQIAIIIPCHRVIGADGALTGYGGGLHRKRALLDLEHTPQPQTGIPAP</sequence>
<keyword evidence="6 10" id="KW-0227">DNA damage</keyword>
<comment type="catalytic activity">
    <reaction evidence="1 10">
        <text>a 4-O-methyl-thymidine in DNA + L-cysteinyl-[protein] = a thymidine in DNA + S-methyl-L-cysteinyl-[protein]</text>
        <dbReference type="Rhea" id="RHEA:53428"/>
        <dbReference type="Rhea" id="RHEA-COMP:10131"/>
        <dbReference type="Rhea" id="RHEA-COMP:10132"/>
        <dbReference type="Rhea" id="RHEA-COMP:13555"/>
        <dbReference type="Rhea" id="RHEA-COMP:13556"/>
        <dbReference type="ChEBI" id="CHEBI:29950"/>
        <dbReference type="ChEBI" id="CHEBI:82612"/>
        <dbReference type="ChEBI" id="CHEBI:137386"/>
        <dbReference type="ChEBI" id="CHEBI:137387"/>
        <dbReference type="EC" id="2.1.1.63"/>
    </reaction>
</comment>
<dbReference type="SUPFAM" id="SSF46767">
    <property type="entry name" value="Methylated DNA-protein cysteine methyltransferase, C-terminal domain"/>
    <property type="match status" value="1"/>
</dbReference>
<comment type="caution">
    <text evidence="14">The sequence shown here is derived from an EMBL/GenBank/DDBJ whole genome shotgun (WGS) entry which is preliminary data.</text>
</comment>
<evidence type="ECO:0000256" key="5">
    <source>
        <dbReference type="ARBA" id="ARBA00022679"/>
    </source>
</evidence>
<feature type="binding site" evidence="12">
    <location>
        <position position="71"/>
    </location>
    <ligand>
        <name>Zn(2+)</name>
        <dbReference type="ChEBI" id="CHEBI:29105"/>
    </ligand>
</feature>
<evidence type="ECO:0000256" key="10">
    <source>
        <dbReference type="HAMAP-Rule" id="MF_00772"/>
    </source>
</evidence>
<dbReference type="PROSITE" id="PS01124">
    <property type="entry name" value="HTH_ARAC_FAMILY_2"/>
    <property type="match status" value="1"/>
</dbReference>
<keyword evidence="8 10" id="KW-0234">DNA repair</keyword>
<dbReference type="Gene3D" id="3.40.10.10">
    <property type="entry name" value="DNA Methylphosphotriester Repair Domain"/>
    <property type="match status" value="1"/>
</dbReference>
<dbReference type="InterPro" id="IPR036388">
    <property type="entry name" value="WH-like_DNA-bd_sf"/>
</dbReference>
<evidence type="ECO:0000256" key="11">
    <source>
        <dbReference type="PIRSR" id="PIRSR000409-1"/>
    </source>
</evidence>
<feature type="active site" description="Nucleophile; methyl group acceptor" evidence="10">
    <location>
        <position position="316"/>
    </location>
</feature>
<dbReference type="AlphaFoldDB" id="A0A5M6ZK21"/>
<protein>
    <recommendedName>
        <fullName evidence="10">Methylated-DNA--protein-cysteine methyltransferase</fullName>
        <ecNumber evidence="10">2.1.1.63</ecNumber>
    </recommendedName>
    <alternativeName>
        <fullName evidence="10">6-O-methylguanine-DNA methyltransferase</fullName>
        <shortName evidence="10">MGMT</shortName>
    </alternativeName>
    <alternativeName>
        <fullName evidence="10">O-6-methylguanine-DNA-alkyltransferase</fullName>
    </alternativeName>
</protein>
<evidence type="ECO:0000313" key="14">
    <source>
        <dbReference type="EMBL" id="KAA5804690.1"/>
    </source>
</evidence>
<evidence type="ECO:0000256" key="7">
    <source>
        <dbReference type="ARBA" id="ARBA00023159"/>
    </source>
</evidence>
<dbReference type="SMART" id="SM00342">
    <property type="entry name" value="HTH_ARAC"/>
    <property type="match status" value="1"/>
</dbReference>
<evidence type="ECO:0000313" key="15">
    <source>
        <dbReference type="Proteomes" id="UP000325122"/>
    </source>
</evidence>
<dbReference type="GO" id="GO:0032259">
    <property type="term" value="P:methylation"/>
    <property type="evidence" value="ECO:0007669"/>
    <property type="project" value="UniProtKB-KW"/>
</dbReference>
<comment type="cofactor">
    <cofactor evidence="12">
        <name>Zn(2+)</name>
        <dbReference type="ChEBI" id="CHEBI:29105"/>
    </cofactor>
    <text evidence="12">Binds 1 zinc ion per subunit.</text>
</comment>
<name>A0A5M6ZK21_9PROT</name>
<keyword evidence="5 10" id="KW-0808">Transferase</keyword>
<keyword evidence="12" id="KW-0862">Zinc</keyword>
<dbReference type="Gene3D" id="1.10.10.10">
    <property type="entry name" value="Winged helix-like DNA-binding domain superfamily/Winged helix DNA-binding domain"/>
    <property type="match status" value="1"/>
</dbReference>
<keyword evidence="3 10" id="KW-0963">Cytoplasm</keyword>
<evidence type="ECO:0000259" key="13">
    <source>
        <dbReference type="PROSITE" id="PS01124"/>
    </source>
</evidence>
<evidence type="ECO:0000256" key="2">
    <source>
        <dbReference type="ARBA" id="ARBA00008711"/>
    </source>
</evidence>
<keyword evidence="12" id="KW-0479">Metal-binding</keyword>
<dbReference type="SUPFAM" id="SSF57884">
    <property type="entry name" value="Ada DNA repair protein, N-terminal domain (N-Ada 10)"/>
    <property type="match status" value="1"/>
</dbReference>
<evidence type="ECO:0000256" key="1">
    <source>
        <dbReference type="ARBA" id="ARBA00001286"/>
    </source>
</evidence>
<dbReference type="InterPro" id="IPR035451">
    <property type="entry name" value="Ada-like_dom_sf"/>
</dbReference>
<dbReference type="CDD" id="cd06445">
    <property type="entry name" value="ATase"/>
    <property type="match status" value="1"/>
</dbReference>
<dbReference type="EMBL" id="VWOJ01000001">
    <property type="protein sequence ID" value="KAA5804690.1"/>
    <property type="molecule type" value="Genomic_DNA"/>
</dbReference>
<comment type="similarity">
    <text evidence="2 10">Belongs to the MGMT family.</text>
</comment>
<comment type="subcellular location">
    <subcellularLocation>
        <location evidence="10">Cytoplasm</location>
    </subcellularLocation>
</comment>
<dbReference type="InterPro" id="IPR014048">
    <property type="entry name" value="MethylDNA_cys_MeTrfase_DNA-bd"/>
</dbReference>
<comment type="miscellaneous">
    <text evidence="10">This enzyme catalyzes only one turnover and therefore is not strictly catalytic. According to one definition, an enzyme is a biocatalyst that acts repeatedly and over many reaction cycles.</text>
</comment>
<dbReference type="PROSITE" id="PS00374">
    <property type="entry name" value="MGMT"/>
    <property type="match status" value="1"/>
</dbReference>
<dbReference type="PANTHER" id="PTHR10815:SF5">
    <property type="entry name" value="METHYLATED-DNA--PROTEIN-CYSTEINE METHYLTRANSFERASE"/>
    <property type="match status" value="1"/>
</dbReference>
<dbReference type="GO" id="GO:0008270">
    <property type="term" value="F:zinc ion binding"/>
    <property type="evidence" value="ECO:0007669"/>
    <property type="project" value="InterPro"/>
</dbReference>
<dbReference type="GO" id="GO:0005737">
    <property type="term" value="C:cytoplasm"/>
    <property type="evidence" value="ECO:0007669"/>
    <property type="project" value="UniProtKB-SubCell"/>
</dbReference>
<keyword evidence="15" id="KW-1185">Reference proteome</keyword>
<evidence type="ECO:0000256" key="3">
    <source>
        <dbReference type="ARBA" id="ARBA00022490"/>
    </source>
</evidence>
<evidence type="ECO:0000256" key="8">
    <source>
        <dbReference type="ARBA" id="ARBA00023204"/>
    </source>
</evidence>
<dbReference type="Pfam" id="PF12833">
    <property type="entry name" value="HTH_18"/>
    <property type="match status" value="1"/>
</dbReference>
<dbReference type="HAMAP" id="MF_00772">
    <property type="entry name" value="OGT"/>
    <property type="match status" value="1"/>
</dbReference>
<dbReference type="Pfam" id="PF02805">
    <property type="entry name" value="Ada_Zn_binding"/>
    <property type="match status" value="1"/>
</dbReference>
<gene>
    <name evidence="14" type="ORF">F1654_01420</name>
</gene>
<dbReference type="Proteomes" id="UP000325122">
    <property type="component" value="Unassembled WGS sequence"/>
</dbReference>
<dbReference type="InterPro" id="IPR018060">
    <property type="entry name" value="HTH_AraC"/>
</dbReference>
<dbReference type="Gene3D" id="3.30.160.70">
    <property type="entry name" value="Methylated DNA-protein cysteine methyltransferase domain"/>
    <property type="match status" value="1"/>
</dbReference>
<feature type="domain" description="HTH araC/xylS-type" evidence="13">
    <location>
        <begin position="105"/>
        <end position="179"/>
    </location>
</feature>
<proteinExistence type="inferred from homology"/>
<dbReference type="InterPro" id="IPR004026">
    <property type="entry name" value="Ada_DNA_repair_Zn-bd"/>
</dbReference>
<feature type="active site" description="Nucleophile; methyl group acceptor from methylphosphotriester" evidence="11">
    <location>
        <position position="37"/>
    </location>
</feature>
<accession>A0A5M6ZK21</accession>
<reference evidence="14 15" key="1">
    <citation type="submission" date="2019-09" db="EMBL/GenBank/DDBJ databases">
        <authorList>
            <person name="Kevbrin V."/>
            <person name="Grouzdev D.S."/>
        </authorList>
    </citation>
    <scope>NUCLEOTIDE SEQUENCE [LARGE SCALE GENOMIC DNA]</scope>
    <source>
        <strain evidence="14 15">G-192</strain>
    </source>
</reference>
<keyword evidence="4 10" id="KW-0489">Methyltransferase</keyword>
<feature type="active site" description="Nucleophile; methyl group acceptor from either O6-methylguanine or O4-methylthymine" evidence="11">
    <location>
        <position position="316"/>
    </location>
</feature>
<dbReference type="InterPro" id="IPR016221">
    <property type="entry name" value="Bifunct_regulatory_prot_Ada"/>
</dbReference>
<feature type="binding site" evidence="12">
    <location>
        <position position="37"/>
    </location>
    <ligand>
        <name>Zn(2+)</name>
        <dbReference type="ChEBI" id="CHEBI:29105"/>
    </ligand>
</feature>
<dbReference type="InterPro" id="IPR001497">
    <property type="entry name" value="MethylDNA_cys_MeTrfase_AS"/>
</dbReference>
<evidence type="ECO:0000256" key="6">
    <source>
        <dbReference type="ARBA" id="ARBA00022763"/>
    </source>
</evidence>
<dbReference type="Pfam" id="PF01035">
    <property type="entry name" value="DNA_binding_1"/>
    <property type="match status" value="1"/>
</dbReference>
<dbReference type="FunFam" id="1.10.10.10:FF:000214">
    <property type="entry name" value="Methylated-DNA--protein-cysteine methyltransferase"/>
    <property type="match status" value="1"/>
</dbReference>
<feature type="binding site" evidence="12">
    <location>
        <position position="68"/>
    </location>
    <ligand>
        <name>Zn(2+)</name>
        <dbReference type="ChEBI" id="CHEBI:29105"/>
    </ligand>
</feature>
<dbReference type="NCBIfam" id="TIGR00589">
    <property type="entry name" value="ogt"/>
    <property type="match status" value="1"/>
</dbReference>
<dbReference type="PIRSF" id="PIRSF000409">
    <property type="entry name" value="Ada"/>
    <property type="match status" value="1"/>
</dbReference>
<dbReference type="Gene3D" id="1.10.10.60">
    <property type="entry name" value="Homeodomain-like"/>
    <property type="match status" value="1"/>
</dbReference>
<feature type="binding site" evidence="12">
    <location>
        <position position="41"/>
    </location>
    <ligand>
        <name>Zn(2+)</name>
        <dbReference type="ChEBI" id="CHEBI:29105"/>
    </ligand>
</feature>
<evidence type="ECO:0000256" key="9">
    <source>
        <dbReference type="ARBA" id="ARBA00049348"/>
    </source>
</evidence>
<dbReference type="PANTHER" id="PTHR10815">
    <property type="entry name" value="METHYLATED-DNA--PROTEIN-CYSTEINE METHYLTRANSFERASE"/>
    <property type="match status" value="1"/>
</dbReference>
<dbReference type="GO" id="GO:0003700">
    <property type="term" value="F:DNA-binding transcription factor activity"/>
    <property type="evidence" value="ECO:0007669"/>
    <property type="project" value="InterPro"/>
</dbReference>
<comment type="function">
    <text evidence="10">Involved in the cellular defense against the biological effects of O6-methylguanine (O6-MeG) and O4-methylthymine (O4-MeT) in DNA. Repairs the methylated nucleobase in DNA by stoichiometrically transferring the methyl group to a cysteine residue in the enzyme. This is a suicide reaction: the enzyme is irreversibly inactivated.</text>
</comment>
<dbReference type="InterPro" id="IPR023546">
    <property type="entry name" value="MGMT"/>
</dbReference>
<comment type="catalytic activity">
    <reaction evidence="9 10">
        <text>a 6-O-methyl-2'-deoxyguanosine in DNA + L-cysteinyl-[protein] = S-methyl-L-cysteinyl-[protein] + a 2'-deoxyguanosine in DNA</text>
        <dbReference type="Rhea" id="RHEA:24000"/>
        <dbReference type="Rhea" id="RHEA-COMP:10131"/>
        <dbReference type="Rhea" id="RHEA-COMP:10132"/>
        <dbReference type="Rhea" id="RHEA-COMP:11367"/>
        <dbReference type="Rhea" id="RHEA-COMP:11368"/>
        <dbReference type="ChEBI" id="CHEBI:29950"/>
        <dbReference type="ChEBI" id="CHEBI:82612"/>
        <dbReference type="ChEBI" id="CHEBI:85445"/>
        <dbReference type="ChEBI" id="CHEBI:85448"/>
        <dbReference type="EC" id="2.1.1.63"/>
    </reaction>
</comment>
<dbReference type="GO" id="GO:0043565">
    <property type="term" value="F:sequence-specific DNA binding"/>
    <property type="evidence" value="ECO:0007669"/>
    <property type="project" value="InterPro"/>
</dbReference>
<dbReference type="GO" id="GO:0003908">
    <property type="term" value="F:methylated-DNA-[protein]-cysteine S-methyltransferase activity"/>
    <property type="evidence" value="ECO:0007669"/>
    <property type="project" value="UniProtKB-UniRule"/>
</dbReference>
<dbReference type="InterPro" id="IPR036217">
    <property type="entry name" value="MethylDNA_cys_MeTrfase_DNAb"/>
</dbReference>
<evidence type="ECO:0000256" key="12">
    <source>
        <dbReference type="PIRSR" id="PIRSR000409-3"/>
    </source>
</evidence>
<dbReference type="InterPro" id="IPR036631">
    <property type="entry name" value="MGMT_N_sf"/>
</dbReference>